<dbReference type="RefSeq" id="XP_031404133.1">
    <property type="nucleotide sequence ID" value="XM_031548273.1"/>
</dbReference>
<keyword evidence="15" id="KW-1185">Reference proteome</keyword>
<dbReference type="PANTHER" id="PTHR14732">
    <property type="entry name" value="RNA POLYMERASE II SUBUNIT B1 CTD PHOSPHATASE RPAP2-RELATED"/>
    <property type="match status" value="1"/>
</dbReference>
<keyword evidence="6 12" id="KW-0862">Zinc</keyword>
<evidence type="ECO:0000313" key="16">
    <source>
        <dbReference type="RefSeq" id="XP_031404131.1"/>
    </source>
</evidence>
<dbReference type="InterPro" id="IPR007308">
    <property type="entry name" value="Rtr1/RPAP2_dom"/>
</dbReference>
<dbReference type="GeneID" id="116213383"/>
<feature type="compositionally biased region" description="Basic and acidic residues" evidence="13">
    <location>
        <begin position="194"/>
        <end position="206"/>
    </location>
</feature>
<dbReference type="RefSeq" id="XP_031404132.1">
    <property type="nucleotide sequence ID" value="XM_031548272.1"/>
</dbReference>
<dbReference type="GO" id="GO:0043175">
    <property type="term" value="F:RNA polymerase core enzyme binding"/>
    <property type="evidence" value="ECO:0007669"/>
    <property type="project" value="UniProtKB-UniRule"/>
</dbReference>
<dbReference type="Gene3D" id="1.25.40.820">
    <property type="match status" value="1"/>
</dbReference>
<keyword evidence="8 12" id="KW-0539">Nucleus</keyword>
<evidence type="ECO:0000256" key="9">
    <source>
        <dbReference type="ARBA" id="ARBA00047761"/>
    </source>
</evidence>
<feature type="domain" description="RTR1-type" evidence="14">
    <location>
        <begin position="34"/>
        <end position="119"/>
    </location>
</feature>
<evidence type="ECO:0000256" key="4">
    <source>
        <dbReference type="ARBA" id="ARBA00022771"/>
    </source>
</evidence>
<organism evidence="15 18">
    <name type="scientific">Punica granatum</name>
    <name type="common">Pomegranate</name>
    <dbReference type="NCBI Taxonomy" id="22663"/>
    <lineage>
        <taxon>Eukaryota</taxon>
        <taxon>Viridiplantae</taxon>
        <taxon>Streptophyta</taxon>
        <taxon>Embryophyta</taxon>
        <taxon>Tracheophyta</taxon>
        <taxon>Spermatophyta</taxon>
        <taxon>Magnoliopsida</taxon>
        <taxon>eudicotyledons</taxon>
        <taxon>Gunneridae</taxon>
        <taxon>Pentapetalae</taxon>
        <taxon>rosids</taxon>
        <taxon>malvids</taxon>
        <taxon>Myrtales</taxon>
        <taxon>Lythraceae</taxon>
        <taxon>Punica</taxon>
    </lineage>
</organism>
<evidence type="ECO:0000256" key="13">
    <source>
        <dbReference type="SAM" id="MobiDB-lite"/>
    </source>
</evidence>
<keyword evidence="4 12" id="KW-0863">Zinc-finger</keyword>
<evidence type="ECO:0000256" key="10">
    <source>
        <dbReference type="ARBA" id="ARBA00048336"/>
    </source>
</evidence>
<dbReference type="GO" id="GO:0005737">
    <property type="term" value="C:cytoplasm"/>
    <property type="evidence" value="ECO:0007669"/>
    <property type="project" value="TreeGrafter"/>
</dbReference>
<proteinExistence type="inferred from homology"/>
<dbReference type="PANTHER" id="PTHR14732:SF0">
    <property type="entry name" value="RNA POLYMERASE II SUBUNIT B1 CTD PHOSPHATASE RPAP2-RELATED"/>
    <property type="match status" value="1"/>
</dbReference>
<evidence type="ECO:0000256" key="7">
    <source>
        <dbReference type="ARBA" id="ARBA00022912"/>
    </source>
</evidence>
<feature type="compositionally biased region" description="Polar residues" evidence="13">
    <location>
        <begin position="237"/>
        <end position="246"/>
    </location>
</feature>
<comment type="function">
    <text evidence="12">Putative RNA polymerase II subunit B1 C-terminal domain (CTD) phosphatase involved in RNA polymerase II transcription regulation.</text>
</comment>
<evidence type="ECO:0000313" key="15">
    <source>
        <dbReference type="Proteomes" id="UP000515151"/>
    </source>
</evidence>
<name>A0A6P8EFE0_PUNGR</name>
<gene>
    <name evidence="16 17 18" type="primary">LOC116213383</name>
</gene>
<feature type="region of interest" description="Disordered" evidence="13">
    <location>
        <begin position="157"/>
        <end position="206"/>
    </location>
</feature>
<dbReference type="InterPro" id="IPR038534">
    <property type="entry name" value="Rtr1/RPAP2_sf"/>
</dbReference>
<dbReference type="RefSeq" id="XP_031404131.1">
    <property type="nucleotide sequence ID" value="XM_031548271.1"/>
</dbReference>
<dbReference type="GO" id="GO:0008270">
    <property type="term" value="F:zinc ion binding"/>
    <property type="evidence" value="ECO:0007669"/>
    <property type="project" value="UniProtKB-KW"/>
</dbReference>
<evidence type="ECO:0000256" key="2">
    <source>
        <dbReference type="ARBA" id="ARBA00005676"/>
    </source>
</evidence>
<dbReference type="Pfam" id="PF04181">
    <property type="entry name" value="RPAP2_Rtr1"/>
    <property type="match status" value="1"/>
</dbReference>
<sequence length="650" mass="71089">MANKAEASVSVKDAVYRLQNILLDGITAEAQLFAAGSIMSRGDYEDVVTERSITNLCGYPLCPNPLPSDRPQKGRYRISLKEHKVYDLHETYMYCSSGCVVNSRTFAGTLQDERCSVLNPAKLDEVLRLFDGSSLGRKEEEDDGDFGLSKLKIQEKEEVKSGEVTTEQWAGPSNAIEGYVPQKERKPAPRRSKAQKEGPKPSKAKVDKTNLIINDFDFVNTCITPDEYSVSKLPPSSVGTASSSKLNESKEEGSQVDSRDQSAQKHRISNEKSVEFREKSKCISTADAPSTSNACPPCYVEPIGELGDDVEIVYGKLSSNGLKSSLKSVGAKKANRSVTWADEKETKTRNRNLSDVREMEDTEAGPVMSDDEGIEDEGHLLQFSSAEACAMALNQAAEAVASGKSDVLDAVSDAGLIILPPAHDEEEDESAEDPETVEVDLAAVKWPRKPNIPTSDLFDSEDSWFDAPPEGFSLTLSPFASMWGAPFSWVTSSSLAYIYGQDESFHEEYLSVNGREYPQKVVLADGRSSEIKQTLAGCLARALPGLVADLRLPIPISTLEQALGRLLDTMSFVDALPSFRAKQWQVVLLLFVDALSVSRIPALTAHMTNRRALLHKVLNGAQIGVDEYEIMKDLLIPLGRVPRFSAQSGA</sequence>
<reference evidence="15" key="1">
    <citation type="journal article" date="2020" name="Plant Biotechnol. J.">
        <title>The pomegranate (Punica granatum L.) draft genome dissects genetic divergence between soft- and hard-seeded cultivars.</title>
        <authorList>
            <person name="Luo X."/>
            <person name="Li H."/>
            <person name="Wu Z."/>
            <person name="Yao W."/>
            <person name="Zhao P."/>
            <person name="Cao D."/>
            <person name="Yu H."/>
            <person name="Li K."/>
            <person name="Poudel K."/>
            <person name="Zhao D."/>
            <person name="Zhang F."/>
            <person name="Xia X."/>
            <person name="Chen L."/>
            <person name="Wang Q."/>
            <person name="Jing D."/>
            <person name="Cao S."/>
        </authorList>
    </citation>
    <scope>NUCLEOTIDE SEQUENCE [LARGE SCALE GENOMIC DNA]</scope>
</reference>
<reference evidence="16 17" key="2">
    <citation type="submission" date="2025-04" db="UniProtKB">
        <authorList>
            <consortium name="RefSeq"/>
        </authorList>
    </citation>
    <scope>IDENTIFICATION</scope>
    <source>
        <tissue evidence="16 17">Leaf</tissue>
    </source>
</reference>
<evidence type="ECO:0000256" key="5">
    <source>
        <dbReference type="ARBA" id="ARBA00022801"/>
    </source>
</evidence>
<dbReference type="AlphaFoldDB" id="A0A6P8EFE0"/>
<evidence type="ECO:0000256" key="12">
    <source>
        <dbReference type="RuleBase" id="RU367080"/>
    </source>
</evidence>
<evidence type="ECO:0000313" key="17">
    <source>
        <dbReference type="RefSeq" id="XP_031404132.1"/>
    </source>
</evidence>
<keyword evidence="7 12" id="KW-0904">Protein phosphatase</keyword>
<dbReference type="GO" id="GO:0005634">
    <property type="term" value="C:nucleus"/>
    <property type="evidence" value="ECO:0007669"/>
    <property type="project" value="UniProtKB-SubCell"/>
</dbReference>
<dbReference type="OrthoDB" id="2590500at2759"/>
<comment type="catalytic activity">
    <reaction evidence="9 12">
        <text>O-phospho-L-seryl-[protein] + H2O = L-seryl-[protein] + phosphate</text>
        <dbReference type="Rhea" id="RHEA:20629"/>
        <dbReference type="Rhea" id="RHEA-COMP:9863"/>
        <dbReference type="Rhea" id="RHEA-COMP:11604"/>
        <dbReference type="ChEBI" id="CHEBI:15377"/>
        <dbReference type="ChEBI" id="CHEBI:29999"/>
        <dbReference type="ChEBI" id="CHEBI:43474"/>
        <dbReference type="ChEBI" id="CHEBI:83421"/>
        <dbReference type="EC" id="3.1.3.16"/>
    </reaction>
</comment>
<comment type="catalytic activity">
    <reaction evidence="10 12">
        <text>O-phospho-L-threonyl-[protein] + H2O = L-threonyl-[protein] + phosphate</text>
        <dbReference type="Rhea" id="RHEA:47004"/>
        <dbReference type="Rhea" id="RHEA-COMP:11060"/>
        <dbReference type="Rhea" id="RHEA-COMP:11605"/>
        <dbReference type="ChEBI" id="CHEBI:15377"/>
        <dbReference type="ChEBI" id="CHEBI:30013"/>
        <dbReference type="ChEBI" id="CHEBI:43474"/>
        <dbReference type="ChEBI" id="CHEBI:61977"/>
        <dbReference type="EC" id="3.1.3.16"/>
    </reaction>
</comment>
<keyword evidence="3 12" id="KW-0479">Metal-binding</keyword>
<dbReference type="GO" id="GO:0008420">
    <property type="term" value="F:RNA polymerase II CTD heptapeptide repeat phosphatase activity"/>
    <property type="evidence" value="ECO:0007669"/>
    <property type="project" value="UniProtKB-UniRule"/>
</dbReference>
<evidence type="ECO:0000313" key="18">
    <source>
        <dbReference type="RefSeq" id="XP_031404133.1"/>
    </source>
</evidence>
<dbReference type="EC" id="3.1.3.16" evidence="12"/>
<comment type="subcellular location">
    <subcellularLocation>
        <location evidence="1 12">Nucleus</location>
    </subcellularLocation>
</comment>
<dbReference type="PROSITE" id="PS51479">
    <property type="entry name" value="ZF_RTR1"/>
    <property type="match status" value="1"/>
</dbReference>
<evidence type="ECO:0000256" key="1">
    <source>
        <dbReference type="ARBA" id="ARBA00004123"/>
    </source>
</evidence>
<feature type="region of interest" description="Disordered" evidence="13">
    <location>
        <begin position="229"/>
        <end position="276"/>
    </location>
</feature>
<evidence type="ECO:0000256" key="8">
    <source>
        <dbReference type="ARBA" id="ARBA00023242"/>
    </source>
</evidence>
<evidence type="ECO:0000256" key="11">
    <source>
        <dbReference type="PROSITE-ProRule" id="PRU00812"/>
    </source>
</evidence>
<dbReference type="InterPro" id="IPR039693">
    <property type="entry name" value="Rtr1/RPAP2"/>
</dbReference>
<evidence type="ECO:0000259" key="14">
    <source>
        <dbReference type="PROSITE" id="PS51479"/>
    </source>
</evidence>
<feature type="compositionally biased region" description="Basic and acidic residues" evidence="13">
    <location>
        <begin position="247"/>
        <end position="276"/>
    </location>
</feature>
<keyword evidence="5 12" id="KW-0378">Hydrolase</keyword>
<protein>
    <recommendedName>
        <fullName evidence="12">RNA polymerase II subunit B1 CTD phosphatase RPAP2 homolog</fullName>
        <ecNumber evidence="12">3.1.3.16</ecNumber>
    </recommendedName>
</protein>
<evidence type="ECO:0000256" key="6">
    <source>
        <dbReference type="ARBA" id="ARBA00022833"/>
    </source>
</evidence>
<accession>A0A6P8EFE0</accession>
<comment type="similarity">
    <text evidence="2 11 12">Belongs to the RPAP2 family.</text>
</comment>
<dbReference type="Proteomes" id="UP000515151">
    <property type="component" value="Chromosome 7"/>
</dbReference>
<evidence type="ECO:0000256" key="3">
    <source>
        <dbReference type="ARBA" id="ARBA00022723"/>
    </source>
</evidence>